<dbReference type="SMART" id="SM01349">
    <property type="entry name" value="TOG"/>
    <property type="match status" value="3"/>
</dbReference>
<evidence type="ECO:0000313" key="8">
    <source>
        <dbReference type="EnsemblPlants" id="Pp3c3_31820V3.2"/>
    </source>
</evidence>
<dbReference type="Pfam" id="PF21040">
    <property type="entry name" value="CEP104-like_TOG"/>
    <property type="match status" value="1"/>
</dbReference>
<sequence length="1095" mass="121126">MDEALEQLQRGDTKDRLAGVERLQRLLEQSQKSLSEKEVMALVDASTVLLKDNNFKVCQGTLHLLTLAAVMSGEYLRVHYNQLVPAVVERLGDNKQTVRDASRRLLLALMEVSTPSIIADRAGSYAWTHKNWRVREEFAHTIASAFNLFSSTGFHFQRMHLPANLQLLEDSNSNVREAALVCLEEMYRHGGQNVKDELQRHHLRPALMKEISFRFDRIEPTKQLDNEHATTSGVGRSNHRNSCHSPVSPILHSNVETKVCHFGGNQRPHRRCSPKYKSMLSTDVHLGGGSGGNDKPVGPIKVFSERELTKELDKIVSLLKAEQEWSVRMAAMQKLEGIIVGGAVEFGCFLTLFKNFTGPLSGQLLDRRSSIVKQACQLLNLLSKQFQIDFESFAEVFIPVLFRSVVVTVLVIGESADHCIKTMLENCRVARVLPRIIECAKHDRNAILRTKCCNYALLVLEKWGDSPELHRISDLYQELIRCCTLDAVAEVRSNARACYQVYSKLWPDRARRVFSLLDPAVQKDLGGDEFNQLRRSTRMSVHSVQTLKGETSNDRSKRLVPGSEPSTASNLLLRKSLDISSDIIPEKMLEASQLNAIDTTSKGVDSPEGVVYAPGRIAGGSYLEIHAPTPTGTMRVIADSPSARDPPHPASAPASCHCNALQFKVSGYSSFTGSSTTIPASAGLEDRKEEEHENNSLEIKSKILNATVGGASVGSPGANRVLSSTETPCYNVFEGSFMDREIKQNPILDVHIEKLRIADSSSSIGSLSHRISWRHTASGKSSECTSGGNIHQPGGLNPQAEMLNYMDGVMSLNDALTEGLGPNADWSARVAAFTYIQKLLQQGSKGSQEVAQNFDRMMKLFTTHLDDPHWRVTQAALSALIELVRTSRRMFEPYLERTLPSVFARLVDSKDSIRQLGLSALETIGDTYTIDTLLLPLLRSIDEQRIPKARMTVIEFAIAAFARLANDGSGTGSTGLLKLWLAKLAPLANDKNAKLREAAIAGIISVYSQFDPTIVLNFILGLSIEEQSMLRRSLKQFTPRIDLDLMAFLHNKVQRPRTKPVPDQTDATRGTVEESTGRALSALTGDDAEIRGSSI</sequence>
<evidence type="ECO:0000256" key="5">
    <source>
        <dbReference type="PROSITE-ProRule" id="PRU00103"/>
    </source>
</evidence>
<organism evidence="8 9">
    <name type="scientific">Physcomitrium patens</name>
    <name type="common">Spreading-leaved earth moss</name>
    <name type="synonym">Physcomitrella patens</name>
    <dbReference type="NCBI Taxonomy" id="3218"/>
    <lineage>
        <taxon>Eukaryota</taxon>
        <taxon>Viridiplantae</taxon>
        <taxon>Streptophyta</taxon>
        <taxon>Embryophyta</taxon>
        <taxon>Bryophyta</taxon>
        <taxon>Bryophytina</taxon>
        <taxon>Bryopsida</taxon>
        <taxon>Funariidae</taxon>
        <taxon>Funariales</taxon>
        <taxon>Funariaceae</taxon>
        <taxon>Physcomitrium</taxon>
    </lineage>
</organism>
<evidence type="ECO:0000313" key="9">
    <source>
        <dbReference type="Proteomes" id="UP000006727"/>
    </source>
</evidence>
<dbReference type="PROSITE" id="PS50077">
    <property type="entry name" value="HEAT_REPEAT"/>
    <property type="match status" value="1"/>
</dbReference>
<name>A0A7I4DIN1_PHYPA</name>
<evidence type="ECO:0000256" key="2">
    <source>
        <dbReference type="ARBA" id="ARBA00022490"/>
    </source>
</evidence>
<dbReference type="GO" id="GO:0000278">
    <property type="term" value="P:mitotic cell cycle"/>
    <property type="evidence" value="ECO:0007669"/>
    <property type="project" value="UniProtKB-ARBA"/>
</dbReference>
<keyword evidence="2" id="KW-0963">Cytoplasm</keyword>
<feature type="region of interest" description="Disordered" evidence="6">
    <location>
        <begin position="224"/>
        <end position="248"/>
    </location>
</feature>
<proteinExistence type="predicted"/>
<dbReference type="GO" id="GO:0015631">
    <property type="term" value="F:tubulin binding"/>
    <property type="evidence" value="ECO:0007669"/>
    <property type="project" value="InterPro"/>
</dbReference>
<dbReference type="GO" id="GO:0031110">
    <property type="term" value="P:regulation of microtubule polymerization or depolymerization"/>
    <property type="evidence" value="ECO:0007669"/>
    <property type="project" value="UniProtKB-ARBA"/>
</dbReference>
<dbReference type="GO" id="GO:0005819">
    <property type="term" value="C:spindle"/>
    <property type="evidence" value="ECO:0007669"/>
    <property type="project" value="UniProtKB-ARBA"/>
</dbReference>
<dbReference type="Gramene" id="Pp3c3_31820V3.2">
    <property type="protein sequence ID" value="Pp3c3_31820V3.2"/>
    <property type="gene ID" value="Pp3c3_31820"/>
</dbReference>
<evidence type="ECO:0000256" key="1">
    <source>
        <dbReference type="ARBA" id="ARBA00004245"/>
    </source>
</evidence>
<dbReference type="Pfam" id="PF21041">
    <property type="entry name" value="XMAP215_CLASP_TOG"/>
    <property type="match status" value="1"/>
</dbReference>
<evidence type="ECO:0000259" key="7">
    <source>
        <dbReference type="SMART" id="SM01349"/>
    </source>
</evidence>
<dbReference type="InterPro" id="IPR011989">
    <property type="entry name" value="ARM-like"/>
</dbReference>
<dbReference type="GO" id="GO:0000226">
    <property type="term" value="P:microtubule cytoskeleton organization"/>
    <property type="evidence" value="ECO:0007669"/>
    <property type="project" value="UniProtKB-ARBA"/>
</dbReference>
<dbReference type="PANTHER" id="PTHR21567:SF9">
    <property type="entry name" value="CLIP-ASSOCIATING PROTEIN"/>
    <property type="match status" value="1"/>
</dbReference>
<dbReference type="InterPro" id="IPR034085">
    <property type="entry name" value="TOG"/>
</dbReference>
<reference evidence="8 9" key="1">
    <citation type="journal article" date="2008" name="Science">
        <title>The Physcomitrella genome reveals evolutionary insights into the conquest of land by plants.</title>
        <authorList>
            <person name="Rensing S."/>
            <person name="Lang D."/>
            <person name="Zimmer A."/>
            <person name="Terry A."/>
            <person name="Salamov A."/>
            <person name="Shapiro H."/>
            <person name="Nishiyama T."/>
            <person name="Perroud P.-F."/>
            <person name="Lindquist E."/>
            <person name="Kamisugi Y."/>
            <person name="Tanahashi T."/>
            <person name="Sakakibara K."/>
            <person name="Fujita T."/>
            <person name="Oishi K."/>
            <person name="Shin-I T."/>
            <person name="Kuroki Y."/>
            <person name="Toyoda A."/>
            <person name="Suzuki Y."/>
            <person name="Hashimoto A."/>
            <person name="Yamaguchi K."/>
            <person name="Sugano A."/>
            <person name="Kohara Y."/>
            <person name="Fujiyama A."/>
            <person name="Anterola A."/>
            <person name="Aoki S."/>
            <person name="Ashton N."/>
            <person name="Barbazuk W.B."/>
            <person name="Barker E."/>
            <person name="Bennetzen J."/>
            <person name="Bezanilla M."/>
            <person name="Blankenship R."/>
            <person name="Cho S.H."/>
            <person name="Dutcher S."/>
            <person name="Estelle M."/>
            <person name="Fawcett J.A."/>
            <person name="Gundlach H."/>
            <person name="Hanada K."/>
            <person name="Heyl A."/>
            <person name="Hicks K.A."/>
            <person name="Hugh J."/>
            <person name="Lohr M."/>
            <person name="Mayer K."/>
            <person name="Melkozernov A."/>
            <person name="Murata T."/>
            <person name="Nelson D."/>
            <person name="Pils B."/>
            <person name="Prigge M."/>
            <person name="Reiss B."/>
            <person name="Renner T."/>
            <person name="Rombauts S."/>
            <person name="Rushton P."/>
            <person name="Sanderfoot A."/>
            <person name="Schween G."/>
            <person name="Shiu S.-H."/>
            <person name="Stueber K."/>
            <person name="Theodoulou F.L."/>
            <person name="Tu H."/>
            <person name="Van de Peer Y."/>
            <person name="Verrier P.J."/>
            <person name="Waters E."/>
            <person name="Wood A."/>
            <person name="Yang L."/>
            <person name="Cove D."/>
            <person name="Cuming A."/>
            <person name="Hasebe M."/>
            <person name="Lucas S."/>
            <person name="Mishler D.B."/>
            <person name="Reski R."/>
            <person name="Grigoriev I."/>
            <person name="Quatrano R.S."/>
            <person name="Boore J.L."/>
        </authorList>
    </citation>
    <scope>NUCLEOTIDE SEQUENCE [LARGE SCALE GENOMIC DNA]</scope>
    <source>
        <strain evidence="8 9">cv. Gransden 2004</strain>
    </source>
</reference>
<dbReference type="PANTHER" id="PTHR21567">
    <property type="entry name" value="CLASP"/>
    <property type="match status" value="1"/>
</dbReference>
<protein>
    <recommendedName>
        <fullName evidence="7">TOG domain-containing protein</fullName>
    </recommendedName>
</protein>
<keyword evidence="4" id="KW-0206">Cytoskeleton</keyword>
<dbReference type="SUPFAM" id="SSF48371">
    <property type="entry name" value="ARM repeat"/>
    <property type="match status" value="1"/>
</dbReference>
<feature type="domain" description="TOG" evidence="7">
    <location>
        <begin position="801"/>
        <end position="1051"/>
    </location>
</feature>
<feature type="region of interest" description="Disordered" evidence="6">
    <location>
        <begin position="1055"/>
        <end position="1078"/>
    </location>
</feature>
<feature type="region of interest" description="Disordered" evidence="6">
    <location>
        <begin position="547"/>
        <end position="566"/>
    </location>
</feature>
<dbReference type="EnsemblPlants" id="Pp3c3_31820V3.2">
    <property type="protein sequence ID" value="Pp3c3_31820V3.2"/>
    <property type="gene ID" value="Pp3c3_31820"/>
</dbReference>
<dbReference type="Pfam" id="PF12348">
    <property type="entry name" value="CLASP_N"/>
    <property type="match status" value="1"/>
</dbReference>
<feature type="domain" description="TOG" evidence="7">
    <location>
        <begin position="304"/>
        <end position="539"/>
    </location>
</feature>
<dbReference type="Proteomes" id="UP000006727">
    <property type="component" value="Chromosome 3"/>
</dbReference>
<keyword evidence="3" id="KW-0677">Repeat</keyword>
<dbReference type="Gene3D" id="1.25.10.10">
    <property type="entry name" value="Leucine-rich Repeat Variant"/>
    <property type="match status" value="3"/>
</dbReference>
<dbReference type="InterPro" id="IPR021133">
    <property type="entry name" value="HEAT_type_2"/>
</dbReference>
<dbReference type="EMBL" id="ABEU02000003">
    <property type="status" value="NOT_ANNOTATED_CDS"/>
    <property type="molecule type" value="Genomic_DNA"/>
</dbReference>
<dbReference type="GeneID" id="112279872"/>
<keyword evidence="9" id="KW-1185">Reference proteome</keyword>
<evidence type="ECO:0000256" key="4">
    <source>
        <dbReference type="ARBA" id="ARBA00023212"/>
    </source>
</evidence>
<evidence type="ECO:0000256" key="3">
    <source>
        <dbReference type="ARBA" id="ARBA00022737"/>
    </source>
</evidence>
<evidence type="ECO:0000256" key="6">
    <source>
        <dbReference type="SAM" id="MobiDB-lite"/>
    </source>
</evidence>
<dbReference type="RefSeq" id="XP_073388616.1">
    <property type="nucleotide sequence ID" value="XM_073532515.1"/>
</dbReference>
<feature type="domain" description="TOG" evidence="7">
    <location>
        <begin position="2"/>
        <end position="224"/>
    </location>
</feature>
<reference evidence="8" key="3">
    <citation type="submission" date="2020-12" db="UniProtKB">
        <authorList>
            <consortium name="EnsemblPlants"/>
        </authorList>
    </citation>
    <scope>IDENTIFICATION</scope>
</reference>
<dbReference type="InterPro" id="IPR016024">
    <property type="entry name" value="ARM-type_fold"/>
</dbReference>
<dbReference type="AlphaFoldDB" id="A0A7I4DIN1"/>
<dbReference type="GO" id="GO:1902903">
    <property type="term" value="P:regulation of supramolecular fiber organization"/>
    <property type="evidence" value="ECO:0007669"/>
    <property type="project" value="UniProtKB-ARBA"/>
</dbReference>
<dbReference type="InterPro" id="IPR048491">
    <property type="entry name" value="XMAP215_CLASP_TOG"/>
</dbReference>
<dbReference type="InterPro" id="IPR024395">
    <property type="entry name" value="CLASP_N_dom"/>
</dbReference>
<accession>A0A7I4DIN1</accession>
<comment type="subcellular location">
    <subcellularLocation>
        <location evidence="1">Cytoplasm</location>
        <location evidence="1">Cytoskeleton</location>
    </subcellularLocation>
</comment>
<feature type="repeat" description="HEAT" evidence="5">
    <location>
        <begin position="83"/>
        <end position="121"/>
    </location>
</feature>
<reference evidence="8 9" key="2">
    <citation type="journal article" date="2018" name="Plant J.">
        <title>The Physcomitrella patens chromosome-scale assembly reveals moss genome structure and evolution.</title>
        <authorList>
            <person name="Lang D."/>
            <person name="Ullrich K.K."/>
            <person name="Murat F."/>
            <person name="Fuchs J."/>
            <person name="Jenkins J."/>
            <person name="Haas F.B."/>
            <person name="Piednoel M."/>
            <person name="Gundlach H."/>
            <person name="Van Bel M."/>
            <person name="Meyberg R."/>
            <person name="Vives C."/>
            <person name="Morata J."/>
            <person name="Symeonidi A."/>
            <person name="Hiss M."/>
            <person name="Muchero W."/>
            <person name="Kamisugi Y."/>
            <person name="Saleh O."/>
            <person name="Blanc G."/>
            <person name="Decker E.L."/>
            <person name="van Gessel N."/>
            <person name="Grimwood J."/>
            <person name="Hayes R.D."/>
            <person name="Graham S.W."/>
            <person name="Gunter L.E."/>
            <person name="McDaniel S.F."/>
            <person name="Hoernstein S.N.W."/>
            <person name="Larsson A."/>
            <person name="Li F.W."/>
            <person name="Perroud P.F."/>
            <person name="Phillips J."/>
            <person name="Ranjan P."/>
            <person name="Rokshar D.S."/>
            <person name="Rothfels C.J."/>
            <person name="Schneider L."/>
            <person name="Shu S."/>
            <person name="Stevenson D.W."/>
            <person name="Thummler F."/>
            <person name="Tillich M."/>
            <person name="Villarreal Aguilar J.C."/>
            <person name="Widiez T."/>
            <person name="Wong G.K."/>
            <person name="Wymore A."/>
            <person name="Zhang Y."/>
            <person name="Zimmer A.D."/>
            <person name="Quatrano R.S."/>
            <person name="Mayer K.F.X."/>
            <person name="Goodstein D."/>
            <person name="Casacuberta J.M."/>
            <person name="Vandepoele K."/>
            <person name="Reski R."/>
            <person name="Cuming A.C."/>
            <person name="Tuskan G.A."/>
            <person name="Maumus F."/>
            <person name="Salse J."/>
            <person name="Schmutz J."/>
            <person name="Rensing S.A."/>
        </authorList>
    </citation>
    <scope>NUCLEOTIDE SEQUENCE [LARGE SCALE GENOMIC DNA]</scope>
    <source>
        <strain evidence="8 9">cv. Gransden 2004</strain>
    </source>
</reference>